<protein>
    <recommendedName>
        <fullName evidence="3">WD domain, G-beta repeat protein</fullName>
    </recommendedName>
</protein>
<reference evidence="2" key="2">
    <citation type="journal article" date="2016" name="Sci. Rep.">
        <title>Dictyocaulus viviparus genome, variome and transcriptome elucidate lungworm biology and support future intervention.</title>
        <authorList>
            <person name="McNulty S.N."/>
            <person name="Strube C."/>
            <person name="Rosa B.A."/>
            <person name="Martin J.C."/>
            <person name="Tyagi R."/>
            <person name="Choi Y.J."/>
            <person name="Wang Q."/>
            <person name="Hallsworth Pepin K."/>
            <person name="Zhang X."/>
            <person name="Ozersky P."/>
            <person name="Wilson R.K."/>
            <person name="Sternberg P.W."/>
            <person name="Gasser R.B."/>
            <person name="Mitreva M."/>
        </authorList>
    </citation>
    <scope>NUCLEOTIDE SEQUENCE [LARGE SCALE GENOMIC DNA]</scope>
    <source>
        <strain evidence="2">HannoverDv2000</strain>
    </source>
</reference>
<dbReference type="STRING" id="29172.A0A0D8XJX6"/>
<keyword evidence="2" id="KW-1185">Reference proteome</keyword>
<dbReference type="EMBL" id="KN716441">
    <property type="protein sequence ID" value="KJH44895.1"/>
    <property type="molecule type" value="Genomic_DNA"/>
</dbReference>
<dbReference type="OrthoDB" id="411991at2759"/>
<evidence type="ECO:0000313" key="1">
    <source>
        <dbReference type="EMBL" id="KJH44895.1"/>
    </source>
</evidence>
<dbReference type="AlphaFoldDB" id="A0A0D8XJX6"/>
<dbReference type="InterPro" id="IPR036322">
    <property type="entry name" value="WD40_repeat_dom_sf"/>
</dbReference>
<gene>
    <name evidence="1" type="ORF">DICVIV_09087</name>
</gene>
<proteinExistence type="predicted"/>
<dbReference type="SMART" id="SM00320">
    <property type="entry name" value="WD40"/>
    <property type="match status" value="3"/>
</dbReference>
<dbReference type="PANTHER" id="PTHR14494">
    <property type="entry name" value="ALADIN/ADRACALIN/AAAS"/>
    <property type="match status" value="1"/>
</dbReference>
<accession>A0A0D8XJX6</accession>
<organism evidence="1 2">
    <name type="scientific">Dictyocaulus viviparus</name>
    <name type="common">Bovine lungworm</name>
    <dbReference type="NCBI Taxonomy" id="29172"/>
    <lineage>
        <taxon>Eukaryota</taxon>
        <taxon>Metazoa</taxon>
        <taxon>Ecdysozoa</taxon>
        <taxon>Nematoda</taxon>
        <taxon>Chromadorea</taxon>
        <taxon>Rhabditida</taxon>
        <taxon>Rhabditina</taxon>
        <taxon>Rhabditomorpha</taxon>
        <taxon>Strongyloidea</taxon>
        <taxon>Metastrongylidae</taxon>
        <taxon>Dictyocaulus</taxon>
    </lineage>
</organism>
<dbReference type="InterPro" id="IPR045139">
    <property type="entry name" value="Aladin"/>
</dbReference>
<dbReference type="Proteomes" id="UP000053766">
    <property type="component" value="Unassembled WGS sequence"/>
</dbReference>
<evidence type="ECO:0000313" key="2">
    <source>
        <dbReference type="Proteomes" id="UP000053766"/>
    </source>
</evidence>
<dbReference type="Gene3D" id="2.130.10.10">
    <property type="entry name" value="YVTN repeat-like/Quinoprotein amine dehydrogenase"/>
    <property type="match status" value="1"/>
</dbReference>
<dbReference type="SUPFAM" id="SSF50978">
    <property type="entry name" value="WD40 repeat-like"/>
    <property type="match status" value="1"/>
</dbReference>
<dbReference type="GO" id="GO:0005643">
    <property type="term" value="C:nuclear pore"/>
    <property type="evidence" value="ECO:0007669"/>
    <property type="project" value="TreeGrafter"/>
</dbReference>
<dbReference type="GO" id="GO:0006913">
    <property type="term" value="P:nucleocytoplasmic transport"/>
    <property type="evidence" value="ECO:0007669"/>
    <property type="project" value="TreeGrafter"/>
</dbReference>
<evidence type="ECO:0008006" key="3">
    <source>
        <dbReference type="Google" id="ProtNLM"/>
    </source>
</evidence>
<dbReference type="PANTHER" id="PTHR14494:SF0">
    <property type="entry name" value="ALADIN"/>
    <property type="match status" value="1"/>
</dbReference>
<sequence length="405" mass="45288">MRCMAVHEEGRRLAICQNNDYIRVYNIGRHQKTPLTLKHPLQTNVTCMAWEPFDERVIAVAVNNKVLIWRLNAKGANIKILGCRPSLQCAQIIELPAQPISHIIWDRTTTNAMLAISPSSNKIMVAILTFHIVDVITGEVNSFGAWTGGNITDIVPSSDGRRLAVLYTGNVIRVYDRNTWREERWGGLAGRAVSARAVVSYIPLLSRRKMKRWVGDSHAIPVFDLSPVEFDPSELEIEGAVEREIITIGGKVQCLTLSPDGQRLAVSFADNPRVVALFVMDWLPFVKLTPTGFVEAPLFGSVSIINFLPKFNCGSMLIIVWTGGCIQYLPLIYGDKSPPHFNSRTILDEINDRFSPGDAKLSLTHRTVSDSLRSCELPKGIIDCSENEEIVLFSEKFRKEKSLET</sequence>
<reference evidence="1 2" key="1">
    <citation type="submission" date="2013-11" db="EMBL/GenBank/DDBJ databases">
        <title>Draft genome of the bovine lungworm Dictyocaulus viviparus.</title>
        <authorList>
            <person name="Mitreva M."/>
        </authorList>
    </citation>
    <scope>NUCLEOTIDE SEQUENCE [LARGE SCALE GENOMIC DNA]</scope>
    <source>
        <strain evidence="1 2">HannoverDv2000</strain>
    </source>
</reference>
<name>A0A0D8XJX6_DICVI</name>
<dbReference type="InterPro" id="IPR015943">
    <property type="entry name" value="WD40/YVTN_repeat-like_dom_sf"/>
</dbReference>
<dbReference type="InterPro" id="IPR001680">
    <property type="entry name" value="WD40_rpt"/>
</dbReference>